<feature type="domain" description="Bacteriophage tail tape measure C-terminal" evidence="1">
    <location>
        <begin position="28"/>
        <end position="84"/>
    </location>
</feature>
<keyword evidence="3" id="KW-1185">Reference proteome</keyword>
<name>A0ABV6ZUP6_9PROT</name>
<dbReference type="InterPro" id="IPR006431">
    <property type="entry name" value="Phage_tape_meas_C"/>
</dbReference>
<organism evidence="2 3">
    <name type="scientific">Hyphobacterium vulgare</name>
    <dbReference type="NCBI Taxonomy" id="1736751"/>
    <lineage>
        <taxon>Bacteria</taxon>
        <taxon>Pseudomonadati</taxon>
        <taxon>Pseudomonadota</taxon>
        <taxon>Alphaproteobacteria</taxon>
        <taxon>Maricaulales</taxon>
        <taxon>Maricaulaceae</taxon>
        <taxon>Hyphobacterium</taxon>
    </lineage>
</organism>
<dbReference type="EMBL" id="JBHRSV010000001">
    <property type="protein sequence ID" value="MFC2925165.1"/>
    <property type="molecule type" value="Genomic_DNA"/>
</dbReference>
<protein>
    <submittedName>
        <fullName evidence="2">Phage tail tape measure C-terminal domain-containing protein</fullName>
    </submittedName>
</protein>
<reference evidence="3" key="1">
    <citation type="journal article" date="2019" name="Int. J. Syst. Evol. Microbiol.">
        <title>The Global Catalogue of Microorganisms (GCM) 10K type strain sequencing project: providing services to taxonomists for standard genome sequencing and annotation.</title>
        <authorList>
            <consortium name="The Broad Institute Genomics Platform"/>
            <consortium name="The Broad Institute Genome Sequencing Center for Infectious Disease"/>
            <person name="Wu L."/>
            <person name="Ma J."/>
        </authorList>
    </citation>
    <scope>NUCLEOTIDE SEQUENCE [LARGE SCALE GENOMIC DNA]</scope>
    <source>
        <strain evidence="3">KCTC 52487</strain>
    </source>
</reference>
<evidence type="ECO:0000313" key="2">
    <source>
        <dbReference type="EMBL" id="MFC2925165.1"/>
    </source>
</evidence>
<dbReference type="RefSeq" id="WP_343164044.1">
    <property type="nucleotide sequence ID" value="NZ_JBHRSV010000001.1"/>
</dbReference>
<dbReference type="Proteomes" id="UP001595379">
    <property type="component" value="Unassembled WGS sequence"/>
</dbReference>
<evidence type="ECO:0000259" key="1">
    <source>
        <dbReference type="Pfam" id="PF09718"/>
    </source>
</evidence>
<comment type="caution">
    <text evidence="2">The sequence shown here is derived from an EMBL/GenBank/DDBJ whole genome shotgun (WGS) entry which is preliminary data.</text>
</comment>
<accession>A0ABV6ZUP6</accession>
<sequence>MTTDTNLIAEEAERAGEALRALADGPGRDAADSLADAFERAGSSIEAALTRAARTGELSFAGMAESILRDLSRLGAERFVSGPIETLLGGLSGAAKPEAAGAPPVTINLTLPPGADASSIRRSETQIASALARAVRKGAGRL</sequence>
<dbReference type="Pfam" id="PF09718">
    <property type="entry name" value="Tape_meas_lam_C"/>
    <property type="match status" value="1"/>
</dbReference>
<proteinExistence type="predicted"/>
<gene>
    <name evidence="2" type="ORF">ACFOOR_03505</name>
</gene>
<evidence type="ECO:0000313" key="3">
    <source>
        <dbReference type="Proteomes" id="UP001595379"/>
    </source>
</evidence>